<comment type="similarity">
    <text evidence="1">Belongs to the DprA/Smf family.</text>
</comment>
<dbReference type="InterPro" id="IPR036388">
    <property type="entry name" value="WH-like_DNA-bd_sf"/>
</dbReference>
<protein>
    <submittedName>
        <fullName evidence="4">DNA-processing protein DprA</fullName>
    </submittedName>
</protein>
<dbReference type="InterPro" id="IPR041614">
    <property type="entry name" value="DprA_WH"/>
</dbReference>
<dbReference type="InterPro" id="IPR003488">
    <property type="entry name" value="DprA"/>
</dbReference>
<dbReference type="Proteomes" id="UP001226762">
    <property type="component" value="Unassembled WGS sequence"/>
</dbReference>
<dbReference type="InterPro" id="IPR057666">
    <property type="entry name" value="DrpA_SLOG"/>
</dbReference>
<dbReference type="NCBIfam" id="TIGR00732">
    <property type="entry name" value="dprA"/>
    <property type="match status" value="1"/>
</dbReference>
<reference evidence="4" key="1">
    <citation type="submission" date="2022-07" db="EMBL/GenBank/DDBJ databases">
        <authorList>
            <person name="Otstavnykh N."/>
            <person name="Isaeva M."/>
            <person name="Bystritskaya E."/>
        </authorList>
    </citation>
    <scope>NUCLEOTIDE SEQUENCE</scope>
    <source>
        <strain evidence="4">KCTC 52189</strain>
    </source>
</reference>
<evidence type="ECO:0000313" key="5">
    <source>
        <dbReference type="Proteomes" id="UP001226762"/>
    </source>
</evidence>
<evidence type="ECO:0000256" key="1">
    <source>
        <dbReference type="ARBA" id="ARBA00006525"/>
    </source>
</evidence>
<dbReference type="Pfam" id="PF17782">
    <property type="entry name" value="WHD_DprA"/>
    <property type="match status" value="1"/>
</dbReference>
<dbReference type="PANTHER" id="PTHR43022">
    <property type="entry name" value="PROTEIN SMF"/>
    <property type="match status" value="1"/>
</dbReference>
<name>A0AAE3WFG7_9RHOB</name>
<dbReference type="EMBL" id="JANHAX010000007">
    <property type="protein sequence ID" value="MDQ2092051.1"/>
    <property type="molecule type" value="Genomic_DNA"/>
</dbReference>
<evidence type="ECO:0000313" key="4">
    <source>
        <dbReference type="EMBL" id="MDQ2092051.1"/>
    </source>
</evidence>
<dbReference type="Pfam" id="PF02481">
    <property type="entry name" value="DNA_processg_A"/>
    <property type="match status" value="1"/>
</dbReference>
<dbReference type="Gene3D" id="3.40.50.450">
    <property type="match status" value="1"/>
</dbReference>
<dbReference type="AlphaFoldDB" id="A0AAE3WFG7"/>
<dbReference type="GO" id="GO:0009294">
    <property type="term" value="P:DNA-mediated transformation"/>
    <property type="evidence" value="ECO:0007669"/>
    <property type="project" value="InterPro"/>
</dbReference>
<comment type="caution">
    <text evidence="4">The sequence shown here is derived from an EMBL/GenBank/DDBJ whole genome shotgun (WGS) entry which is preliminary data.</text>
</comment>
<feature type="domain" description="DprA winged helix" evidence="3">
    <location>
        <begin position="325"/>
        <end position="385"/>
    </location>
</feature>
<evidence type="ECO:0000259" key="2">
    <source>
        <dbReference type="Pfam" id="PF02481"/>
    </source>
</evidence>
<gene>
    <name evidence="4" type="primary">dprA</name>
    <name evidence="4" type="ORF">NO357_19285</name>
</gene>
<dbReference type="SUPFAM" id="SSF102405">
    <property type="entry name" value="MCP/YpsA-like"/>
    <property type="match status" value="1"/>
</dbReference>
<organism evidence="4 5">
    <name type="scientific">Marimonas arenosa</name>
    <dbReference type="NCBI Taxonomy" id="1795305"/>
    <lineage>
        <taxon>Bacteria</taxon>
        <taxon>Pseudomonadati</taxon>
        <taxon>Pseudomonadota</taxon>
        <taxon>Alphaproteobacteria</taxon>
        <taxon>Rhodobacterales</taxon>
        <taxon>Paracoccaceae</taxon>
        <taxon>Marimonas</taxon>
    </lineage>
</organism>
<reference evidence="4" key="2">
    <citation type="submission" date="2023-02" db="EMBL/GenBank/DDBJ databases">
        <title>'Rhodoalgimonas zhirmunskyi' gen. nov., isolated from a red alga.</title>
        <authorList>
            <person name="Nedashkovskaya O.I."/>
            <person name="Otstavnykh N.Y."/>
            <person name="Bystritskaya E.P."/>
            <person name="Balabanova L.A."/>
            <person name="Isaeva M.P."/>
        </authorList>
    </citation>
    <scope>NUCLEOTIDE SEQUENCE</scope>
    <source>
        <strain evidence="4">KCTC 52189</strain>
    </source>
</reference>
<proteinExistence type="inferred from homology"/>
<feature type="domain" description="Smf/DprA SLOG" evidence="2">
    <location>
        <begin position="89"/>
        <end position="295"/>
    </location>
</feature>
<dbReference type="RefSeq" id="WP_306737356.1">
    <property type="nucleotide sequence ID" value="NZ_JANHAX010000007.1"/>
</dbReference>
<dbReference type="Gene3D" id="1.10.10.10">
    <property type="entry name" value="Winged helix-like DNA-binding domain superfamily/Winged helix DNA-binding domain"/>
    <property type="match status" value="1"/>
</dbReference>
<dbReference type="Pfam" id="PF21102">
    <property type="entry name" value="DprA_N"/>
    <property type="match status" value="1"/>
</dbReference>
<keyword evidence="5" id="KW-1185">Reference proteome</keyword>
<evidence type="ECO:0000259" key="3">
    <source>
        <dbReference type="Pfam" id="PF17782"/>
    </source>
</evidence>
<dbReference type="PANTHER" id="PTHR43022:SF1">
    <property type="entry name" value="PROTEIN SMF"/>
    <property type="match status" value="1"/>
</dbReference>
<sequence>MAQEFHSSSHPPLPPTTEDEMLSWLRLLRSRRVGISTFNRLLGEHGSATAALATLPDVARDAGINDYATFGEAAARSEMAAGAKAGARLVAIGQPGYPAALLDLDDAPPLLWLKGRAEFLEKPVIALVGARNASSLGLRMARRLAGELAEAGFVIASGLARGIDTAAHKATLETGTIAVMAGGIDVIYPAENTGLGAEIGVSGLLLSEQPIGLVPQARHFPRRNRLVSGLARAVVVVEAAAKSGSLITARTALDQGREVLAVPGHPFDARASGCNMLIRDGARLVRGADDVIEAMGPIAAAATGPAPAQADLALETPDTFVPSPPPDQRSLRETARLHQQILDRLGPSPLAEDQLIRDLRLSANSVAPALLDLELDGRITRQAGGLLSLSTARPTGKCQTV</sequence>
<accession>A0AAE3WFG7</accession>